<dbReference type="HOGENOM" id="CLU_2066565_0_0_4"/>
<name>H3KIC2_9BURK</name>
<accession>H3KIC2</accession>
<evidence type="ECO:0000313" key="1">
    <source>
        <dbReference type="EMBL" id="EHY30136.1"/>
    </source>
</evidence>
<dbReference type="EMBL" id="AFBQ01000388">
    <property type="protein sequence ID" value="EHY30136.1"/>
    <property type="molecule type" value="Genomic_DNA"/>
</dbReference>
<reference evidence="1 2" key="1">
    <citation type="submission" date="2011-11" db="EMBL/GenBank/DDBJ databases">
        <authorList>
            <person name="Weinstock G."/>
            <person name="Sodergren E."/>
            <person name="Clifton S."/>
            <person name="Fulton L."/>
            <person name="Fulton B."/>
            <person name="Courtney L."/>
            <person name="Fronick C."/>
            <person name="Harrison M."/>
            <person name="Strong C."/>
            <person name="Farmer C."/>
            <person name="Delahaunty K."/>
            <person name="Markovic C."/>
            <person name="Hall O."/>
            <person name="Minx P."/>
            <person name="Tomlinson C."/>
            <person name="Mitreva M."/>
            <person name="Hou S."/>
            <person name="Chen J."/>
            <person name="Wollam A."/>
            <person name="Pepin K.H."/>
            <person name="Johnson M."/>
            <person name="Bhonagiri V."/>
            <person name="Zhang X."/>
            <person name="Suruliraj S."/>
            <person name="Warren W."/>
            <person name="Chinwalla A."/>
            <person name="Mardis E.R."/>
            <person name="Wilson R.K."/>
        </authorList>
    </citation>
    <scope>NUCLEOTIDE SEQUENCE [LARGE SCALE GENOMIC DNA]</scope>
    <source>
        <strain evidence="1 2">YIT 11816</strain>
    </source>
</reference>
<keyword evidence="2" id="KW-1185">Reference proteome</keyword>
<sequence>MKAASALRFSFTRSILTMGAGWTGFAGLAAGFAAGAAEEEAEEEAAAGGCEEFSVVTETAGFAVVTVVTGAGFAVVTGEAEEVEGVTGVEEPPGAAAAAIEAEANAASTAAWSMEVRCMLEPLHGRGST</sequence>
<dbReference type="Proteomes" id="UP000004956">
    <property type="component" value="Unassembled WGS sequence"/>
</dbReference>
<evidence type="ECO:0000313" key="2">
    <source>
        <dbReference type="Proteomes" id="UP000004956"/>
    </source>
</evidence>
<comment type="caution">
    <text evidence="1">The sequence shown here is derived from an EMBL/GenBank/DDBJ whole genome shotgun (WGS) entry which is preliminary data.</text>
</comment>
<organism evidence="1 2">
    <name type="scientific">Sutterella parvirubra YIT 11816</name>
    <dbReference type="NCBI Taxonomy" id="762967"/>
    <lineage>
        <taxon>Bacteria</taxon>
        <taxon>Pseudomonadati</taxon>
        <taxon>Pseudomonadota</taxon>
        <taxon>Betaproteobacteria</taxon>
        <taxon>Burkholderiales</taxon>
        <taxon>Sutterellaceae</taxon>
        <taxon>Sutterella</taxon>
    </lineage>
</organism>
<feature type="non-terminal residue" evidence="1">
    <location>
        <position position="129"/>
    </location>
</feature>
<protein>
    <submittedName>
        <fullName evidence="1">Uncharacterized protein</fullName>
    </submittedName>
</protein>
<proteinExistence type="predicted"/>
<gene>
    <name evidence="1" type="ORF">HMPREF9440_02533</name>
</gene>
<dbReference type="AlphaFoldDB" id="H3KIC2"/>